<reference evidence="3" key="1">
    <citation type="submission" date="2013-02" db="EMBL/GenBank/DDBJ databases">
        <authorList>
            <consortium name="The Broad Institute Genome Sequencing Platform"/>
            <person name="Cuomo C."/>
            <person name="Becnel J."/>
            <person name="Sanscrainte N."/>
            <person name="Walker B."/>
            <person name="Young S.K."/>
            <person name="Zeng Q."/>
            <person name="Gargeya S."/>
            <person name="Fitzgerald M."/>
            <person name="Haas B."/>
            <person name="Abouelleil A."/>
            <person name="Alvarado L."/>
            <person name="Arachchi H.M."/>
            <person name="Berlin A.M."/>
            <person name="Chapman S.B."/>
            <person name="Dewar J."/>
            <person name="Goldberg J."/>
            <person name="Griggs A."/>
            <person name="Gujja S."/>
            <person name="Hansen M."/>
            <person name="Howarth C."/>
            <person name="Imamovic A."/>
            <person name="Larimer J."/>
            <person name="McCowan C."/>
            <person name="Murphy C."/>
            <person name="Neiman D."/>
            <person name="Pearson M."/>
            <person name="Priest M."/>
            <person name="Roberts A."/>
            <person name="Saif S."/>
            <person name="Shea T."/>
            <person name="Sisk P."/>
            <person name="Sykes S."/>
            <person name="Wortman J."/>
            <person name="Nusbaum C."/>
            <person name="Birren B."/>
        </authorList>
    </citation>
    <scope>NUCLEOTIDE SEQUENCE [LARGE SCALE GENOMIC DNA]</scope>
    <source>
        <strain evidence="3">PRA339</strain>
    </source>
</reference>
<dbReference type="HOGENOM" id="CLU_1234724_0_0_1"/>
<evidence type="ECO:0000313" key="3">
    <source>
        <dbReference type="Proteomes" id="UP000030655"/>
    </source>
</evidence>
<evidence type="ECO:0000313" key="2">
    <source>
        <dbReference type="EMBL" id="KCZ80212.1"/>
    </source>
</evidence>
<dbReference type="OrthoDB" id="10414350at2759"/>
<keyword evidence="1" id="KW-0472">Membrane</keyword>
<reference evidence="2 3" key="2">
    <citation type="submission" date="2014-03" db="EMBL/GenBank/DDBJ databases">
        <title>The Genome Sequence of Anncaliia algerae insect isolate PRA339.</title>
        <authorList>
            <consortium name="The Broad Institute Genome Sequencing Platform"/>
            <consortium name="The Broad Institute Genome Sequencing Center for Infectious Disease"/>
            <person name="Cuomo C."/>
            <person name="Becnel J."/>
            <person name="Sanscrainte N."/>
            <person name="Walker B."/>
            <person name="Young S.K."/>
            <person name="Zeng Q."/>
            <person name="Gargeya S."/>
            <person name="Fitzgerald M."/>
            <person name="Haas B."/>
            <person name="Abouelleil A."/>
            <person name="Alvarado L."/>
            <person name="Arachchi H.M."/>
            <person name="Berlin A.M."/>
            <person name="Chapman S.B."/>
            <person name="Dewar J."/>
            <person name="Goldberg J."/>
            <person name="Griggs A."/>
            <person name="Gujja S."/>
            <person name="Hansen M."/>
            <person name="Howarth C."/>
            <person name="Imamovic A."/>
            <person name="Larimer J."/>
            <person name="McCowan C."/>
            <person name="Murphy C."/>
            <person name="Neiman D."/>
            <person name="Pearson M."/>
            <person name="Priest M."/>
            <person name="Roberts A."/>
            <person name="Saif S."/>
            <person name="Shea T."/>
            <person name="Sisk P."/>
            <person name="Sykes S."/>
            <person name="Wortman J."/>
            <person name="Nusbaum C."/>
            <person name="Birren B."/>
        </authorList>
    </citation>
    <scope>NUCLEOTIDE SEQUENCE [LARGE SCALE GENOMIC DNA]</scope>
    <source>
        <strain evidence="2 3">PRA339</strain>
    </source>
</reference>
<feature type="transmembrane region" description="Helical" evidence="1">
    <location>
        <begin position="75"/>
        <end position="95"/>
    </location>
</feature>
<sequence>MAVSEAEDKNSNFNIRARNNICDSIIDTILEGICLFFYVTREISFLFVIFLTGIKNIMPTMRSEYFNTEKSNAKFNIIAVTATNISFFLVVYMYFFNVYICHNLLSNKNFLWLLLSKIVIFVVVGFISLIPVNEILESRIWYLLGNLAIFAYLYLFTQSAYTYHLDFALFILLNIYFNLFAIYFKEQKFNFIITWFNILISFMSILLVSMFPIAQKSINCNLIK</sequence>
<organism evidence="2 3">
    <name type="scientific">Anncaliia algerae PRA339</name>
    <dbReference type="NCBI Taxonomy" id="1288291"/>
    <lineage>
        <taxon>Eukaryota</taxon>
        <taxon>Fungi</taxon>
        <taxon>Fungi incertae sedis</taxon>
        <taxon>Microsporidia</taxon>
        <taxon>Tubulinosematoidea</taxon>
        <taxon>Tubulinosematidae</taxon>
        <taxon>Anncaliia</taxon>
    </lineage>
</organism>
<evidence type="ECO:0000256" key="1">
    <source>
        <dbReference type="SAM" id="Phobius"/>
    </source>
</evidence>
<name>A0A059EZB7_9MICR</name>
<dbReference type="Proteomes" id="UP000030655">
    <property type="component" value="Unassembled WGS sequence"/>
</dbReference>
<feature type="transmembrane region" description="Helical" evidence="1">
    <location>
        <begin position="35"/>
        <end position="54"/>
    </location>
</feature>
<accession>A0A059EZB7</accession>
<dbReference type="EMBL" id="KK365195">
    <property type="protein sequence ID" value="KCZ80212.1"/>
    <property type="molecule type" value="Genomic_DNA"/>
</dbReference>
<gene>
    <name evidence="2" type="ORF">H312_02392</name>
</gene>
<feature type="transmembrane region" description="Helical" evidence="1">
    <location>
        <begin position="110"/>
        <end position="129"/>
    </location>
</feature>
<keyword evidence="1" id="KW-1133">Transmembrane helix</keyword>
<dbReference type="VEuPathDB" id="MicrosporidiaDB:H312_02392"/>
<feature type="transmembrane region" description="Helical" evidence="1">
    <location>
        <begin position="141"/>
        <end position="161"/>
    </location>
</feature>
<feature type="transmembrane region" description="Helical" evidence="1">
    <location>
        <begin position="191"/>
        <end position="214"/>
    </location>
</feature>
<dbReference type="AlphaFoldDB" id="A0A059EZB7"/>
<proteinExistence type="predicted"/>
<keyword evidence="1" id="KW-0812">Transmembrane</keyword>
<feature type="transmembrane region" description="Helical" evidence="1">
    <location>
        <begin position="167"/>
        <end position="184"/>
    </location>
</feature>
<keyword evidence="3" id="KW-1185">Reference proteome</keyword>
<protein>
    <submittedName>
        <fullName evidence="2">Uncharacterized protein</fullName>
    </submittedName>
</protein>